<keyword evidence="2" id="KW-1185">Reference proteome</keyword>
<dbReference type="Pfam" id="PF07366">
    <property type="entry name" value="SnoaL"/>
    <property type="match status" value="1"/>
</dbReference>
<reference evidence="1 2" key="1">
    <citation type="submission" date="2020-05" db="EMBL/GenBank/DDBJ databases">
        <title>The draft genome sequence of Maribacter arenosus CAU 1321.</title>
        <authorList>
            <person name="Mu L."/>
        </authorList>
    </citation>
    <scope>NUCLEOTIDE SEQUENCE [LARGE SCALE GENOMIC DNA]</scope>
    <source>
        <strain evidence="1 2">CAU 1321</strain>
    </source>
</reference>
<name>A0ABR7V8E9_9FLAO</name>
<organism evidence="1 2">
    <name type="scientific">Maribacter arenosus</name>
    <dbReference type="NCBI Taxonomy" id="1854708"/>
    <lineage>
        <taxon>Bacteria</taxon>
        <taxon>Pseudomonadati</taxon>
        <taxon>Bacteroidota</taxon>
        <taxon>Flavobacteriia</taxon>
        <taxon>Flavobacteriales</taxon>
        <taxon>Flavobacteriaceae</taxon>
        <taxon>Maribacter</taxon>
    </lineage>
</organism>
<dbReference type="SUPFAM" id="SSF54427">
    <property type="entry name" value="NTF2-like"/>
    <property type="match status" value="1"/>
</dbReference>
<dbReference type="Gene3D" id="3.10.450.50">
    <property type="match status" value="1"/>
</dbReference>
<proteinExistence type="predicted"/>
<dbReference type="InterPro" id="IPR032710">
    <property type="entry name" value="NTF2-like_dom_sf"/>
</dbReference>
<protein>
    <submittedName>
        <fullName evidence="1">Ester cyclase</fullName>
    </submittedName>
</protein>
<dbReference type="RefSeq" id="WP_188313050.1">
    <property type="nucleotide sequence ID" value="NZ_JABTCG010000001.1"/>
</dbReference>
<comment type="caution">
    <text evidence="1">The sequence shown here is derived from an EMBL/GenBank/DDBJ whole genome shotgun (WGS) entry which is preliminary data.</text>
</comment>
<gene>
    <name evidence="1" type="ORF">HPE63_04660</name>
</gene>
<evidence type="ECO:0000313" key="1">
    <source>
        <dbReference type="EMBL" id="MBD0849953.1"/>
    </source>
</evidence>
<dbReference type="PANTHER" id="PTHR38436">
    <property type="entry name" value="POLYKETIDE CYCLASE SNOAL-LIKE DOMAIN"/>
    <property type="match status" value="1"/>
</dbReference>
<dbReference type="InterPro" id="IPR009959">
    <property type="entry name" value="Cyclase_SnoaL-like"/>
</dbReference>
<dbReference type="PROSITE" id="PS51257">
    <property type="entry name" value="PROKAR_LIPOPROTEIN"/>
    <property type="match status" value="1"/>
</dbReference>
<dbReference type="PANTHER" id="PTHR38436:SF1">
    <property type="entry name" value="ESTER CYCLASE"/>
    <property type="match status" value="1"/>
</dbReference>
<dbReference type="EMBL" id="JABTCG010000001">
    <property type="protein sequence ID" value="MBD0849953.1"/>
    <property type="molecule type" value="Genomic_DNA"/>
</dbReference>
<sequence length="179" mass="20069">MKTLSKITFSVLAIVLFVSCNQQKKEVENQAETKQKAFEEKISATNDALFAAWNTGDAAIMEANLTPDFIRKQNGEESSKNREEYIGLMKTFRTAIPDMKFTYELMDVKGNKTFSKWTAKGTNTGMFGDQPATGKPSVTHGFTILTYNDEGKAISEEAYMDQLSYLQAWGYTLTPPTIE</sequence>
<dbReference type="Proteomes" id="UP000598350">
    <property type="component" value="Unassembled WGS sequence"/>
</dbReference>
<accession>A0ABR7V8E9</accession>
<evidence type="ECO:0000313" key="2">
    <source>
        <dbReference type="Proteomes" id="UP000598350"/>
    </source>
</evidence>